<comment type="caution">
    <text evidence="3">The sequence shown here is derived from an EMBL/GenBank/DDBJ whole genome shotgun (WGS) entry which is preliminary data.</text>
</comment>
<dbReference type="Pfam" id="PF08348">
    <property type="entry name" value="PAS_6"/>
    <property type="match status" value="1"/>
</dbReference>
<evidence type="ECO:0000313" key="3">
    <source>
        <dbReference type="EMBL" id="EBP4060252.1"/>
    </source>
</evidence>
<feature type="domain" description="YheO-like" evidence="1">
    <location>
        <begin position="19"/>
        <end position="125"/>
    </location>
</feature>
<dbReference type="InterPro" id="IPR039446">
    <property type="entry name" value="DauR-like"/>
</dbReference>
<dbReference type="InterPro" id="IPR039445">
    <property type="entry name" value="DauR-like_HTH"/>
</dbReference>
<evidence type="ECO:0000259" key="2">
    <source>
        <dbReference type="Pfam" id="PF13309"/>
    </source>
</evidence>
<organism evidence="3">
    <name type="scientific">Salmonella enterica I</name>
    <dbReference type="NCBI Taxonomy" id="59201"/>
    <lineage>
        <taxon>Bacteria</taxon>
        <taxon>Pseudomonadati</taxon>
        <taxon>Pseudomonadota</taxon>
        <taxon>Gammaproteobacteria</taxon>
        <taxon>Enterobacterales</taxon>
        <taxon>Enterobacteriaceae</taxon>
        <taxon>Salmonella</taxon>
    </lineage>
</organism>
<evidence type="ECO:0000259" key="1">
    <source>
        <dbReference type="Pfam" id="PF08348"/>
    </source>
</evidence>
<dbReference type="InterPro" id="IPR013559">
    <property type="entry name" value="YheO"/>
</dbReference>
<protein>
    <submittedName>
        <fullName evidence="3">DNA-binding protein</fullName>
    </submittedName>
</protein>
<reference evidence="3" key="1">
    <citation type="submission" date="2018-07" db="EMBL/GenBank/DDBJ databases">
        <authorList>
            <consortium name="GenomeTrakr network: Whole genome sequencing for foodborne pathogen traceback"/>
        </authorList>
    </citation>
    <scope>NUCLEOTIDE SEQUENCE</scope>
    <source>
        <strain evidence="3">MDH-2013-00175</strain>
    </source>
</reference>
<dbReference type="Pfam" id="PF13309">
    <property type="entry name" value="HTH_22"/>
    <property type="match status" value="1"/>
</dbReference>
<name>A0A3Y4YLT7_SALET</name>
<dbReference type="EMBL" id="AAGLQK010000033">
    <property type="protein sequence ID" value="EBP4060252.1"/>
    <property type="molecule type" value="Genomic_DNA"/>
</dbReference>
<dbReference type="PANTHER" id="PTHR35568:SF1">
    <property type="entry name" value="TRANSCRIPTIONAL REGULATOR DAUR"/>
    <property type="match status" value="1"/>
</dbReference>
<dbReference type="GO" id="GO:0003677">
    <property type="term" value="F:DNA binding"/>
    <property type="evidence" value="ECO:0007669"/>
    <property type="project" value="UniProtKB-KW"/>
</dbReference>
<accession>A0A3Y4YLT7</accession>
<feature type="domain" description="Transcriptional regulator DauR-like HTH" evidence="2">
    <location>
        <begin position="154"/>
        <end position="211"/>
    </location>
</feature>
<sequence length="227" mass="25723">MKSIANHEFTDDDRQLLLSCIPFIDCLGQFLGEYCEIVLHSFEDLHHSVIHIVNGHVTGREKGAPVTNIALEKLAEFSSTNDMWDIYFNHKGARPFKSSSSLILNKNKEPVGMICMNFAMDMPLNAFIENFTKSANCKNENFTQDINNLVLSHLEPVKNMVYSNKNIPSKNKNFEIIKELNSIGLFKFPVTTKIVSSVLGISVNTIYKHLRTLNSKMTAERHFTAIP</sequence>
<proteinExistence type="predicted"/>
<keyword evidence="3" id="KW-0238">DNA-binding</keyword>
<dbReference type="AlphaFoldDB" id="A0A3Y4YLT7"/>
<dbReference type="PANTHER" id="PTHR35568">
    <property type="entry name" value="TRANSCRIPTIONAL REGULATOR DAUR"/>
    <property type="match status" value="1"/>
</dbReference>
<gene>
    <name evidence="3" type="ORF">Z599_21345</name>
</gene>